<keyword evidence="3" id="KW-1185">Reference proteome</keyword>
<proteinExistence type="predicted"/>
<dbReference type="AlphaFoldDB" id="A0A4V6HS47"/>
<feature type="domain" description="CobW/HypB/UreG nucleotide-binding" evidence="1">
    <location>
        <begin position="6"/>
        <end position="167"/>
    </location>
</feature>
<evidence type="ECO:0000313" key="2">
    <source>
        <dbReference type="EMBL" id="TLD01498.1"/>
    </source>
</evidence>
<evidence type="ECO:0000313" key="3">
    <source>
        <dbReference type="Proteomes" id="UP000306509"/>
    </source>
</evidence>
<accession>A0A4V6HS47</accession>
<dbReference type="Gene3D" id="3.40.50.300">
    <property type="entry name" value="P-loop containing nucleotide triphosphate hydrolases"/>
    <property type="match status" value="1"/>
</dbReference>
<dbReference type="Pfam" id="PF02492">
    <property type="entry name" value="cobW"/>
    <property type="match status" value="1"/>
</dbReference>
<dbReference type="InterPro" id="IPR027417">
    <property type="entry name" value="P-loop_NTPase"/>
</dbReference>
<organism evidence="2 3">
    <name type="scientific">Robinsoniella peoriensis</name>
    <dbReference type="NCBI Taxonomy" id="180332"/>
    <lineage>
        <taxon>Bacteria</taxon>
        <taxon>Bacillati</taxon>
        <taxon>Bacillota</taxon>
        <taxon>Clostridia</taxon>
        <taxon>Lachnospirales</taxon>
        <taxon>Lachnospiraceae</taxon>
        <taxon>Robinsoniella</taxon>
    </lineage>
</organism>
<gene>
    <name evidence="2" type="primary">yjiA_3</name>
    <name evidence="2" type="ORF">DSM106044_01643</name>
</gene>
<reference evidence="2 3" key="1">
    <citation type="journal article" date="2019" name="Anaerobe">
        <title>Detection of Robinsoniella peoriensis in multiple bone samples of a trauma patient.</title>
        <authorList>
            <person name="Schrottner P."/>
            <person name="Hartwich K."/>
            <person name="Bunk B."/>
            <person name="Schober I."/>
            <person name="Helbig S."/>
            <person name="Rudolph W.W."/>
            <person name="Gunzer F."/>
        </authorList>
    </citation>
    <scope>NUCLEOTIDE SEQUENCE [LARGE SCALE GENOMIC DNA]</scope>
    <source>
        <strain evidence="2 3">DSM 106044</strain>
    </source>
</reference>
<name>A0A4V6HS47_9FIRM</name>
<dbReference type="EMBL" id="QGQD01000037">
    <property type="protein sequence ID" value="TLD01498.1"/>
    <property type="molecule type" value="Genomic_DNA"/>
</dbReference>
<evidence type="ECO:0000259" key="1">
    <source>
        <dbReference type="Pfam" id="PF02492"/>
    </source>
</evidence>
<dbReference type="STRING" id="180332.GCA_000797495_03116"/>
<dbReference type="InterPro" id="IPR051316">
    <property type="entry name" value="Zinc-reg_GTPase_activator"/>
</dbReference>
<dbReference type="PANTHER" id="PTHR13748:SF62">
    <property type="entry name" value="COBW DOMAIN-CONTAINING PROTEIN"/>
    <property type="match status" value="1"/>
</dbReference>
<dbReference type="SUPFAM" id="SSF52540">
    <property type="entry name" value="P-loop containing nucleoside triphosphate hydrolases"/>
    <property type="match status" value="1"/>
</dbReference>
<comment type="caution">
    <text evidence="2">The sequence shown here is derived from an EMBL/GenBank/DDBJ whole genome shotgun (WGS) entry which is preliminary data.</text>
</comment>
<dbReference type="GO" id="GO:0005737">
    <property type="term" value="C:cytoplasm"/>
    <property type="evidence" value="ECO:0007669"/>
    <property type="project" value="TreeGrafter"/>
</dbReference>
<protein>
    <submittedName>
        <fullName evidence="2">Putative GTP-binding protein YjiA</fullName>
    </submittedName>
</protein>
<sequence length="313" mass="35004">MAVIDLITGFLGAGKTTFIKYYADYLIRIGESVTIIENEFGAAGVDTAFLQGRGLKINQLTGGCICCSQKVNFHDMLLELSHQGCSHIIVEPSGIYNMDEFFDIVNSPAVRSCCKVGSILTIADPHPLTDLSEEAMYIMYSQLLNTGKVILSKTGNVTPEDILSSIADLNDLMKHYKSDRIFGTDVCIKNWSDFTDDDFESFRNVGCQAHWHEEKRFDHSRLYSSTTLADFCQNEADLLHALKQIMSGRCGYILRIKGYIPTLDGNCYEVNCSANELLVTSCRPRNALLNIIGKDINRKKIKEYFVETPKVSS</sequence>
<dbReference type="PANTHER" id="PTHR13748">
    <property type="entry name" value="COBW-RELATED"/>
    <property type="match status" value="1"/>
</dbReference>
<dbReference type="Proteomes" id="UP000306509">
    <property type="component" value="Unassembled WGS sequence"/>
</dbReference>
<dbReference type="InterPro" id="IPR003495">
    <property type="entry name" value="CobW/HypB/UreG_nucleotide-bd"/>
</dbReference>